<dbReference type="PANTHER" id="PTHR40114:SF1">
    <property type="entry name" value="SLR0698 PROTEIN"/>
    <property type="match status" value="1"/>
</dbReference>
<dbReference type="SUPFAM" id="SSF55154">
    <property type="entry name" value="CYTH-like phosphatases"/>
    <property type="match status" value="1"/>
</dbReference>
<dbReference type="InterPro" id="IPR012042">
    <property type="entry name" value="NeuTTM/CthTTM-like"/>
</dbReference>
<proteinExistence type="predicted"/>
<accession>A0A847EU40</accession>
<evidence type="ECO:0000313" key="2">
    <source>
        <dbReference type="Proteomes" id="UP000554004"/>
    </source>
</evidence>
<dbReference type="Gene3D" id="2.40.320.10">
    <property type="entry name" value="Hypothetical Protein Pfu-838710-001"/>
    <property type="match status" value="1"/>
</dbReference>
<dbReference type="InterPro" id="IPR033469">
    <property type="entry name" value="CYTH-like_dom_sf"/>
</dbReference>
<evidence type="ECO:0008006" key="3">
    <source>
        <dbReference type="Google" id="ProtNLM"/>
    </source>
</evidence>
<reference evidence="1 2" key="1">
    <citation type="journal article" date="2020" name="Biotechnol. Biofuels">
        <title>New insights from the biogas microbiome by comprehensive genome-resolved metagenomics of nearly 1600 species originating from multiple anaerobic digesters.</title>
        <authorList>
            <person name="Campanaro S."/>
            <person name="Treu L."/>
            <person name="Rodriguez-R L.M."/>
            <person name="Kovalovszki A."/>
            <person name="Ziels R.M."/>
            <person name="Maus I."/>
            <person name="Zhu X."/>
            <person name="Kougias P.G."/>
            <person name="Basile A."/>
            <person name="Luo G."/>
            <person name="Schluter A."/>
            <person name="Konstantinidis K.T."/>
            <person name="Angelidaki I."/>
        </authorList>
    </citation>
    <scope>NUCLEOTIDE SEQUENCE [LARGE SCALE GENOMIC DNA]</scope>
    <source>
        <strain evidence="1">AS06rmzACSIP_421</strain>
    </source>
</reference>
<comment type="caution">
    <text evidence="1">The sequence shown here is derived from an EMBL/GenBank/DDBJ whole genome shotgun (WGS) entry which is preliminary data.</text>
</comment>
<sequence>MSIDGLIRDEVEYYITKEEYEHLLTKKEGTTIHKIRYSIPDGKGNKLQLDVFFDDLDGLVYLEIEFDSEKEAKDYIQPSWVKKDVTSDKRYKNQSLSQFGIPKE</sequence>
<organism evidence="1 2">
    <name type="scientific">Candidatus Dojkabacteria bacterium</name>
    <dbReference type="NCBI Taxonomy" id="2099670"/>
    <lineage>
        <taxon>Bacteria</taxon>
        <taxon>Candidatus Dojkabacteria</taxon>
    </lineage>
</organism>
<name>A0A847EU40_9BACT</name>
<dbReference type="EMBL" id="JAAZAL010000112">
    <property type="protein sequence ID" value="NLE31255.1"/>
    <property type="molecule type" value="Genomic_DNA"/>
</dbReference>
<gene>
    <name evidence="1" type="ORF">GX618_03200</name>
</gene>
<dbReference type="PANTHER" id="PTHR40114">
    <property type="entry name" value="SLR0698 PROTEIN"/>
    <property type="match status" value="1"/>
</dbReference>
<protein>
    <recommendedName>
        <fullName evidence="3">CYTH domain-containing protein</fullName>
    </recommendedName>
</protein>
<dbReference type="AlphaFoldDB" id="A0A847EU40"/>
<dbReference type="Proteomes" id="UP000554004">
    <property type="component" value="Unassembled WGS sequence"/>
</dbReference>
<evidence type="ECO:0000313" key="1">
    <source>
        <dbReference type="EMBL" id="NLE31255.1"/>
    </source>
</evidence>